<evidence type="ECO:0000313" key="2">
    <source>
        <dbReference type="EMBL" id="NSG84266.1"/>
    </source>
</evidence>
<feature type="compositionally biased region" description="Low complexity" evidence="1">
    <location>
        <begin position="312"/>
        <end position="330"/>
    </location>
</feature>
<keyword evidence="3" id="KW-1185">Reference proteome</keyword>
<name>A0ABX2H4G4_9FIRM</name>
<comment type="caution">
    <text evidence="2">The sequence shown here is derived from an EMBL/GenBank/DDBJ whole genome shotgun (WGS) entry which is preliminary data.</text>
</comment>
<evidence type="ECO:0008006" key="4">
    <source>
        <dbReference type="Google" id="ProtNLM"/>
    </source>
</evidence>
<proteinExistence type="predicted"/>
<feature type="region of interest" description="Disordered" evidence="1">
    <location>
        <begin position="583"/>
        <end position="615"/>
    </location>
</feature>
<dbReference type="EMBL" id="JAAITS010000004">
    <property type="protein sequence ID" value="NSG84266.1"/>
    <property type="molecule type" value="Genomic_DNA"/>
</dbReference>
<protein>
    <recommendedName>
        <fullName evidence="4">Large polyvalent protein associated domain-containing protein</fullName>
    </recommendedName>
</protein>
<accession>A0ABX2H4G4</accession>
<sequence length="615" mass="69350">MRNKTLLTIDDLVKFCEEQKFAKFSSNETGYKLAVKVPTTFESEDSVDENHRGMKKVKIKIFHTGVNRNKSRVSKEAAERAMKTIPDRPVLAAIHQLDDGSWDFEGHEMTTVRNEETGEDETVYIESQVGSFSSEPAFWEHDDKLDKDFVCAYAYIAEDYTRTTSILEEKNGTKNSCELVIEELSYDAKEKVLDLDDFYLNASTFLGSRDDGTEIGEGMEGSRADIIDFSEAHNSVLIDLQTRLSNVESKLEKVCFNNNTQINQKGGNDLVKFEELLKKYNVTADDITFDYEGLSDEELEQKFTETFDDDGGAASDDGAGDAGTTDGNSDPEPTSDENADEGNVESDPVEEPVNEEGAGETQEENPVSEESEDEPVATSDDSKENPVEEEACGTDNKKKRKYSITTGEKSANFEVSLDEKIWALSDLVNAQYGESDNCWYSVKVYENYLIMYDYWTCIAYKQTYSQDGDNFSLIGDRVEVYATYLTKEELDEVEAMRSNYASLVEYKENAEFAKLHTQREEILNAEKYNDLRDTDEFKALVENMDQYSLVDLEKEAKVIFADFITSNAGTFSAHTSETKSKKKFNGGMTFGVGSEKPEADNENSPYGDYFKSLKK</sequence>
<gene>
    <name evidence="2" type="ORF">G5B17_02180</name>
</gene>
<evidence type="ECO:0000313" key="3">
    <source>
        <dbReference type="Proteomes" id="UP001644719"/>
    </source>
</evidence>
<reference evidence="2 3" key="1">
    <citation type="journal article" date="2020" name="Cell Host Microbe">
        <title>Functional and Genomic Variation between Human-Derived Isolates of Lachnospiraceae Reveals Inter- and Intra-Species Diversity.</title>
        <authorList>
            <person name="Sorbara M.T."/>
            <person name="Littmann E.R."/>
            <person name="Fontana E."/>
            <person name="Moody T.U."/>
            <person name="Kohout C.E."/>
            <person name="Gjonbalaj M."/>
            <person name="Eaton V."/>
            <person name="Seok R."/>
            <person name="Leiner I.M."/>
            <person name="Pamer E.G."/>
        </authorList>
    </citation>
    <scope>NUCLEOTIDE SEQUENCE [LARGE SCALE GENOMIC DNA]</scope>
    <source>
        <strain evidence="2 3">MSK.17.74</strain>
    </source>
</reference>
<feature type="compositionally biased region" description="Acidic residues" evidence="1">
    <location>
        <begin position="333"/>
        <end position="375"/>
    </location>
</feature>
<organism evidence="2 3">
    <name type="scientific">Blautia faecis</name>
    <dbReference type="NCBI Taxonomy" id="871665"/>
    <lineage>
        <taxon>Bacteria</taxon>
        <taxon>Bacillati</taxon>
        <taxon>Bacillota</taxon>
        <taxon>Clostridia</taxon>
        <taxon>Lachnospirales</taxon>
        <taxon>Lachnospiraceae</taxon>
        <taxon>Blautia</taxon>
    </lineage>
</organism>
<dbReference type="RefSeq" id="WP_173769255.1">
    <property type="nucleotide sequence ID" value="NZ_JAAITS010000004.1"/>
</dbReference>
<dbReference type="Proteomes" id="UP001644719">
    <property type="component" value="Unassembled WGS sequence"/>
</dbReference>
<feature type="region of interest" description="Disordered" evidence="1">
    <location>
        <begin position="306"/>
        <end position="403"/>
    </location>
</feature>
<evidence type="ECO:0000256" key="1">
    <source>
        <dbReference type="SAM" id="MobiDB-lite"/>
    </source>
</evidence>